<evidence type="ECO:0000256" key="1">
    <source>
        <dbReference type="ARBA" id="ARBA00007637"/>
    </source>
</evidence>
<gene>
    <name evidence="3" type="ORF">OS242_12595</name>
</gene>
<dbReference type="InterPro" id="IPR036291">
    <property type="entry name" value="NAD(P)-bd_dom_sf"/>
</dbReference>
<dbReference type="SUPFAM" id="SSF51735">
    <property type="entry name" value="NAD(P)-binding Rossmann-fold domains"/>
    <property type="match status" value="1"/>
</dbReference>
<dbReference type="InterPro" id="IPR001509">
    <property type="entry name" value="Epimerase_deHydtase"/>
</dbReference>
<dbReference type="Proteomes" id="UP001208017">
    <property type="component" value="Unassembled WGS sequence"/>
</dbReference>
<dbReference type="RefSeq" id="WP_267152050.1">
    <property type="nucleotide sequence ID" value="NZ_JAPMLT010000007.1"/>
</dbReference>
<dbReference type="Gene3D" id="3.40.50.720">
    <property type="entry name" value="NAD(P)-binding Rossmann-like Domain"/>
    <property type="match status" value="1"/>
</dbReference>
<evidence type="ECO:0000313" key="4">
    <source>
        <dbReference type="Proteomes" id="UP001208017"/>
    </source>
</evidence>
<evidence type="ECO:0000313" key="3">
    <source>
        <dbReference type="EMBL" id="MCX7570798.1"/>
    </source>
</evidence>
<dbReference type="PRINTS" id="PR01713">
    <property type="entry name" value="NUCEPIMERASE"/>
</dbReference>
<evidence type="ECO:0000259" key="2">
    <source>
        <dbReference type="Pfam" id="PF01370"/>
    </source>
</evidence>
<dbReference type="Pfam" id="PF01370">
    <property type="entry name" value="Epimerase"/>
    <property type="match status" value="1"/>
</dbReference>
<keyword evidence="4" id="KW-1185">Reference proteome</keyword>
<dbReference type="PANTHER" id="PTHR43000">
    <property type="entry name" value="DTDP-D-GLUCOSE 4,6-DEHYDRATASE-RELATED"/>
    <property type="match status" value="1"/>
</dbReference>
<protein>
    <submittedName>
        <fullName evidence="3">NAD-dependent epimerase/dehydratase family protein</fullName>
    </submittedName>
</protein>
<comment type="similarity">
    <text evidence="1">Belongs to the NAD(P)-dependent epimerase/dehydratase family.</text>
</comment>
<dbReference type="EMBL" id="JAPMLT010000007">
    <property type="protein sequence ID" value="MCX7570798.1"/>
    <property type="molecule type" value="Genomic_DNA"/>
</dbReference>
<name>A0ABT3X1J6_9BACL</name>
<organism evidence="3 4">
    <name type="scientific">Tumebacillus lacus</name>
    <dbReference type="NCBI Taxonomy" id="2995335"/>
    <lineage>
        <taxon>Bacteria</taxon>
        <taxon>Bacillati</taxon>
        <taxon>Bacillota</taxon>
        <taxon>Bacilli</taxon>
        <taxon>Bacillales</taxon>
        <taxon>Alicyclobacillaceae</taxon>
        <taxon>Tumebacillus</taxon>
    </lineage>
</organism>
<sequence>MNRILVTGCAGFIGSHLSERLLREGYDVLGVDMFGPNYERWIKERNLADLLRHPHFTFRELNLRHADMPQLLDGVEGVFHQAALPGVRTSWGRDFADYVDHNILVTQSLLEAVKASPTVKKLIYASSSSVYGNMSGPTDETRPTQPLSPYGVTKLSAEQLCTLYAKNFGLPVVSLRYFTVYGPRQRPDMAFHKFIRQILTDQPLLIYGDGHQSRDFTFVDDAIAANLAALDTQQNGIAYNIGGRDRLRLLDVIRIIETHTGKKARLQHLPQQPGDPRHTWADICKAKTELAYSPLFDLELGLYLQIQDIKRLYNLP</sequence>
<feature type="domain" description="NAD-dependent epimerase/dehydratase" evidence="2">
    <location>
        <begin position="4"/>
        <end position="242"/>
    </location>
</feature>
<accession>A0ABT3X1J6</accession>
<comment type="caution">
    <text evidence="3">The sequence shown here is derived from an EMBL/GenBank/DDBJ whole genome shotgun (WGS) entry which is preliminary data.</text>
</comment>
<reference evidence="3 4" key="1">
    <citation type="submission" date="2022-11" db="EMBL/GenBank/DDBJ databases">
        <title>Study of microbial diversity in lake waters.</title>
        <authorList>
            <person name="Zhang J."/>
        </authorList>
    </citation>
    <scope>NUCLEOTIDE SEQUENCE [LARGE SCALE GENOMIC DNA]</scope>
    <source>
        <strain evidence="3 4">DT12</strain>
    </source>
</reference>
<proteinExistence type="inferred from homology"/>